<dbReference type="SUPFAM" id="SSF53649">
    <property type="entry name" value="Alkaline phosphatase-like"/>
    <property type="match status" value="1"/>
</dbReference>
<comment type="similarity">
    <text evidence="1">Belongs to the sulfatase family.</text>
</comment>
<dbReference type="EMBL" id="JAENIG010000006">
    <property type="protein sequence ID" value="MBK1855349.1"/>
    <property type="molecule type" value="Genomic_DNA"/>
</dbReference>
<dbReference type="Gene3D" id="3.30.1120.10">
    <property type="match status" value="1"/>
</dbReference>
<keyword evidence="8" id="KW-1185">Reference proteome</keyword>
<evidence type="ECO:0000256" key="4">
    <source>
        <dbReference type="ARBA" id="ARBA00022837"/>
    </source>
</evidence>
<evidence type="ECO:0000259" key="6">
    <source>
        <dbReference type="Pfam" id="PF00884"/>
    </source>
</evidence>
<proteinExistence type="inferred from homology"/>
<dbReference type="InterPro" id="IPR017850">
    <property type="entry name" value="Alkaline_phosphatase_core_sf"/>
</dbReference>
<dbReference type="PANTHER" id="PTHR42693">
    <property type="entry name" value="ARYLSULFATASE FAMILY MEMBER"/>
    <property type="match status" value="1"/>
</dbReference>
<dbReference type="AlphaFoldDB" id="A0AAE2SCJ9"/>
<keyword evidence="2" id="KW-0479">Metal-binding</keyword>
<dbReference type="PANTHER" id="PTHR42693:SF53">
    <property type="entry name" value="ENDO-4-O-SULFATASE"/>
    <property type="match status" value="1"/>
</dbReference>
<feature type="domain" description="Sulfatase N-terminal" evidence="6">
    <location>
        <begin position="22"/>
        <end position="390"/>
    </location>
</feature>
<keyword evidence="5" id="KW-0732">Signal</keyword>
<name>A0AAE2SCJ9_9BACT</name>
<comment type="caution">
    <text evidence="7">The sequence shown here is derived from an EMBL/GenBank/DDBJ whole genome shotgun (WGS) entry which is preliminary data.</text>
</comment>
<dbReference type="PROSITE" id="PS00149">
    <property type="entry name" value="SULFATASE_2"/>
    <property type="match status" value="1"/>
</dbReference>
<feature type="signal peptide" evidence="5">
    <location>
        <begin position="1"/>
        <end position="18"/>
    </location>
</feature>
<evidence type="ECO:0000256" key="3">
    <source>
        <dbReference type="ARBA" id="ARBA00022801"/>
    </source>
</evidence>
<evidence type="ECO:0000313" key="7">
    <source>
        <dbReference type="EMBL" id="MBK1855349.1"/>
    </source>
</evidence>
<dbReference type="InterPro" id="IPR050738">
    <property type="entry name" value="Sulfatase"/>
</dbReference>
<evidence type="ECO:0000313" key="8">
    <source>
        <dbReference type="Proteomes" id="UP000634206"/>
    </source>
</evidence>
<reference evidence="7" key="1">
    <citation type="submission" date="2021-01" db="EMBL/GenBank/DDBJ databases">
        <title>Modified the classification status of verrucomicrobia.</title>
        <authorList>
            <person name="Feng X."/>
        </authorList>
    </citation>
    <scope>NUCLEOTIDE SEQUENCE</scope>
    <source>
        <strain evidence="7">5K15</strain>
    </source>
</reference>
<feature type="chain" id="PRO_5042190718" evidence="5">
    <location>
        <begin position="19"/>
        <end position="485"/>
    </location>
</feature>
<dbReference type="PROSITE" id="PS00523">
    <property type="entry name" value="SULFATASE_1"/>
    <property type="match status" value="1"/>
</dbReference>
<dbReference type="InterPro" id="IPR000917">
    <property type="entry name" value="Sulfatase_N"/>
</dbReference>
<organism evidence="7 8">
    <name type="scientific">Oceaniferula flava</name>
    <dbReference type="NCBI Taxonomy" id="2800421"/>
    <lineage>
        <taxon>Bacteria</taxon>
        <taxon>Pseudomonadati</taxon>
        <taxon>Verrucomicrobiota</taxon>
        <taxon>Verrucomicrobiia</taxon>
        <taxon>Verrucomicrobiales</taxon>
        <taxon>Verrucomicrobiaceae</taxon>
        <taxon>Oceaniferula</taxon>
    </lineage>
</organism>
<dbReference type="GO" id="GO:0004065">
    <property type="term" value="F:arylsulfatase activity"/>
    <property type="evidence" value="ECO:0007669"/>
    <property type="project" value="TreeGrafter"/>
</dbReference>
<dbReference type="RefSeq" id="WP_309489962.1">
    <property type="nucleotide sequence ID" value="NZ_JAENIG010000006.1"/>
</dbReference>
<dbReference type="GO" id="GO:0046872">
    <property type="term" value="F:metal ion binding"/>
    <property type="evidence" value="ECO:0007669"/>
    <property type="project" value="UniProtKB-KW"/>
</dbReference>
<evidence type="ECO:0000256" key="1">
    <source>
        <dbReference type="ARBA" id="ARBA00008779"/>
    </source>
</evidence>
<dbReference type="Gene3D" id="3.40.720.10">
    <property type="entry name" value="Alkaline Phosphatase, subunit A"/>
    <property type="match status" value="1"/>
</dbReference>
<evidence type="ECO:0000256" key="5">
    <source>
        <dbReference type="SAM" id="SignalP"/>
    </source>
</evidence>
<keyword evidence="3" id="KW-0378">Hydrolase</keyword>
<protein>
    <submittedName>
        <fullName evidence="7">Arylsulfatase</fullName>
    </submittedName>
</protein>
<sequence>MTLRPLLLSLTLASAAMAQEKPNIVFILADDMGYDSISINNPAMGPLKTPHIDRLAGQGMNFTDAHSGSSVCTPTRYALLTGRYCWRSRLKSSVLWDYARPLVEDERLTVAEMLKKQGYHTGMIGKWHLGLNWYDREGKLANADLKDSDAMFRRDKGAKRLRAVQASIDFSKPTTGGPNSHGFDYWFGVDLPNMPPYLFLENGKTVGTPTVMKPKSMFGHDGLMLEGWELENILPTLAKKSTEWIHSAAKQKQPFFLYVPLTSPHTPISPSKEWQGKSGVSRYCDFVMETDAVVGQIVQAIDDAGIADNTLVIFSTDNGTTGGAAKMKQHHEQGVNLMNQLRGFKAQIFEGGHRVPMIVRWPGKVAAGSTCSELVGLTDFMATTADLLGVTLPEDAAEDSFSILSLLTGKAESLPNRPLVVNHDIRGNFAIRKGKWKLIPGAESAELYDLEADLKESNNVAASHPELVKELQETLQRYQESGRSK</sequence>
<keyword evidence="4" id="KW-0106">Calcium</keyword>
<dbReference type="CDD" id="cd16143">
    <property type="entry name" value="ARS_like"/>
    <property type="match status" value="1"/>
</dbReference>
<accession>A0AAE2SCJ9</accession>
<evidence type="ECO:0000256" key="2">
    <source>
        <dbReference type="ARBA" id="ARBA00022723"/>
    </source>
</evidence>
<gene>
    <name evidence="7" type="ORF">JIN83_10290</name>
</gene>
<dbReference type="Pfam" id="PF00884">
    <property type="entry name" value="Sulfatase"/>
    <property type="match status" value="1"/>
</dbReference>
<dbReference type="InterPro" id="IPR024607">
    <property type="entry name" value="Sulfatase_CS"/>
</dbReference>
<dbReference type="Proteomes" id="UP000634206">
    <property type="component" value="Unassembled WGS sequence"/>
</dbReference>